<feature type="transmembrane region" description="Helical" evidence="1">
    <location>
        <begin position="66"/>
        <end position="83"/>
    </location>
</feature>
<dbReference type="EMBL" id="CAJVRM010000026">
    <property type="protein sequence ID" value="CAG8971666.1"/>
    <property type="molecule type" value="Genomic_DNA"/>
</dbReference>
<evidence type="ECO:0000313" key="3">
    <source>
        <dbReference type="Proteomes" id="UP000701801"/>
    </source>
</evidence>
<evidence type="ECO:0000313" key="2">
    <source>
        <dbReference type="EMBL" id="CAG8971666.1"/>
    </source>
</evidence>
<dbReference type="SUPFAM" id="SSF103473">
    <property type="entry name" value="MFS general substrate transporter"/>
    <property type="match status" value="1"/>
</dbReference>
<comment type="caution">
    <text evidence="2">The sequence shown here is derived from an EMBL/GenBank/DDBJ whole genome shotgun (WGS) entry which is preliminary data.</text>
</comment>
<keyword evidence="1" id="KW-0472">Membrane</keyword>
<dbReference type="Proteomes" id="UP000701801">
    <property type="component" value="Unassembled WGS sequence"/>
</dbReference>
<feature type="transmembrane region" description="Helical" evidence="1">
    <location>
        <begin position="34"/>
        <end position="54"/>
    </location>
</feature>
<accession>A0A9N9LFJ0</accession>
<dbReference type="AlphaFoldDB" id="A0A9N9LFJ0"/>
<keyword evidence="3" id="KW-1185">Reference proteome</keyword>
<name>A0A9N9LFJ0_9HELO</name>
<dbReference type="OrthoDB" id="5426382at2759"/>
<keyword evidence="1" id="KW-1133">Transmembrane helix</keyword>
<evidence type="ECO:0008006" key="4">
    <source>
        <dbReference type="Google" id="ProtNLM"/>
    </source>
</evidence>
<gene>
    <name evidence="2" type="ORF">HYALB_00003134</name>
</gene>
<proteinExistence type="predicted"/>
<organism evidence="2 3">
    <name type="scientific">Hymenoscyphus albidus</name>
    <dbReference type="NCBI Taxonomy" id="595503"/>
    <lineage>
        <taxon>Eukaryota</taxon>
        <taxon>Fungi</taxon>
        <taxon>Dikarya</taxon>
        <taxon>Ascomycota</taxon>
        <taxon>Pezizomycotina</taxon>
        <taxon>Leotiomycetes</taxon>
        <taxon>Helotiales</taxon>
        <taxon>Helotiaceae</taxon>
        <taxon>Hymenoscyphus</taxon>
    </lineage>
</organism>
<feature type="transmembrane region" description="Helical" evidence="1">
    <location>
        <begin position="103"/>
        <end position="122"/>
    </location>
</feature>
<keyword evidence="1" id="KW-0812">Transmembrane</keyword>
<reference evidence="2" key="1">
    <citation type="submission" date="2021-07" db="EMBL/GenBank/DDBJ databases">
        <authorList>
            <person name="Durling M."/>
        </authorList>
    </citation>
    <scope>NUCLEOTIDE SEQUENCE</scope>
</reference>
<sequence length="137" mass="14411">MSPYAKDRFIALACTLTLTIGALGLGIAPVIGLAIPSFVCLSMGTGIIDILRSLLTYAIAAEDISVVYSAMTIPIVLGSSIAGPVYTGTFALGLRLGTPWEGLPFMVAGGLFILSFGILFFVKRTVYEEAEPEDEMG</sequence>
<protein>
    <recommendedName>
        <fullName evidence="4">Major facilitator superfamily (MFS) profile domain-containing protein</fullName>
    </recommendedName>
</protein>
<dbReference type="InterPro" id="IPR036259">
    <property type="entry name" value="MFS_trans_sf"/>
</dbReference>
<evidence type="ECO:0000256" key="1">
    <source>
        <dbReference type="SAM" id="Phobius"/>
    </source>
</evidence>